<dbReference type="SMART" id="SM00060">
    <property type="entry name" value="FN3"/>
    <property type="match status" value="1"/>
</dbReference>
<dbReference type="InterPro" id="IPR003961">
    <property type="entry name" value="FN3_dom"/>
</dbReference>
<accession>A0AAW4VV22</accession>
<dbReference type="RefSeq" id="WP_227600601.1">
    <property type="nucleotide sequence ID" value="NZ_JAJEPX010000015.1"/>
</dbReference>
<feature type="domain" description="Fibronectin type-III" evidence="4">
    <location>
        <begin position="869"/>
        <end position="968"/>
    </location>
</feature>
<dbReference type="Pfam" id="PF00041">
    <property type="entry name" value="fn3"/>
    <property type="match status" value="1"/>
</dbReference>
<feature type="domain" description="SLH" evidence="5">
    <location>
        <begin position="3212"/>
        <end position="3275"/>
    </location>
</feature>
<dbReference type="Pfam" id="PF18998">
    <property type="entry name" value="Flg_new_2"/>
    <property type="match status" value="5"/>
</dbReference>
<dbReference type="Pfam" id="PF00395">
    <property type="entry name" value="SLH"/>
    <property type="match status" value="3"/>
</dbReference>
<gene>
    <name evidence="6" type="ORF">LKD22_06470</name>
</gene>
<dbReference type="InterPro" id="IPR001119">
    <property type="entry name" value="SLH_dom"/>
</dbReference>
<feature type="compositionally biased region" description="Polar residues" evidence="2">
    <location>
        <begin position="731"/>
        <end position="756"/>
    </location>
</feature>
<keyword evidence="7" id="KW-1185">Reference proteome</keyword>
<feature type="domain" description="SLH" evidence="5">
    <location>
        <begin position="3153"/>
        <end position="3211"/>
    </location>
</feature>
<sequence>MKKRICSLLLICSMLAGLLPQIVLPQAAAADTAAARDGFGLPTEEKTGITDKATLRNNPYGTLGWVPLFQNHELVVAGVDSDEFQTTYEGAANGKGSQMSTFRWSNSTDVGNAERIATVAFDPNGTGKDEYIANLVFDKSSERLRLYVTNKDRRVSNVVQIGDGNDSEYIKKLKFYQTRAMLSLAAGDFDGDGKDTLMIYTPGNNKDTATVDSIKEYTFSGSTLTDNGRVINLGDVIDGGRDALKAMLYHDGNGDNELRAHLSVDMEVGDVDMDGIDELAMTVNVNDLKETSYDGHTELEKSYLTVYDYNDKSSWTQKLNKKLLNSNDGASGRARFAGVTIGYVSDAPSGSMPPEVVAVGYYDKNGNYKDCDFDKSKLLAYSYQYSTKDNSWTEKIKATEVVTNGFTNTGTKGDDVQNPIAVAAVAADGVNTQEYLFISGSMYKVDPANGKQMSILDGSNKGHDRWLGGRLINNSGILDYAVGNFDGNKQGMEQVYYVEYRKQETFDKQFLKIGQLYKGSAGSTFSRWEDDWTYYDKSNCNLALTTADVNNDAMLAKIKSVSTGYTDPKVMAILEASPHFAEVNDGDIGNSQTGIGYSKDNTVAVTASGSFGFDIMAGFEYVAPLIETGGGVEFNTSHTFTVGATKSTSKKITVEYSNDTNDNMVLMYATPMTYYEYQVKYPDGTKKGNSPKLTSSMTLAVPGNPSMNMVSVDTYNKAASAYEDMQQIGSNLHLGTSGQPNTYRSSLPSGSHSEQSGKVGHYKDSGTQLQSFTTATSSGVNFEYTYEGSVQMYGVVGGFKAGGGYHWGASAGTEKVNTEEITKLGSVTGGGDSRYNFDWSFGTWTVPFNGDEVPVLGYVVSNVTAPPSPAQDLSLSEQTTNSMVLSWESGDRPAEYYKIYRYLEDNKEEPFVLIDTVDAAESSSGQYEYTLKDLAPNTKYRYAITSGYYTSQEESVESEIIAGTTLANDKSRPDINGPYNATVQMNGSATFEVLASVPAEYSSTRYQWQQRLPGKKWGNIEGAAKDSYTVKSVTSDLNGAMYRCVVTCYDGARTPISFYSDAATLTVGTPQATAGLTVSGTSEGSGTQEKPYIGQSNFNTVKTTTESVPTTVPCTVEVGDLTLNVYKVNGQEEKYVGIGEKKVKNSSNGSDDSDYSILTVYYAVTKTGETYTVGSELTMNTTYQWKNGETAVTVPSTITPETVLTNENAARAFSLTIPDVNKPSEVTSYTEAEYDESKYRNGEQYLIHGKDTVTENGVEVPRYILSKMDKSPIGAGSNAEDTYTVKYYQLLEKANKSYELTELTCTQQTTLGDYTDPSFTLVTEETTVKNTVTTSTPGSGTALTLTTQTAEKAEKNGAALGNVEYTLTITNTSDGTVSTIVGRTNSSGTDSKTWTAPTAGLYAITTTATGGLTSETVYYLAGVQSVEDGETSTTETVYTLESKADGENKITSVYGTPIALTVQQQTVTKNGSNVTAGSKTEVEGNITYTWRQSGQSESTETAITDSTFRPEKAGTYIITAYQNDSDTSKRTKLASTTITVKRKPLELYVTWSGDNENHNSTEAPDSKSALVVKADALETGDSLPSAITAVCALYDDNGNRKNVSGRFEVTIAVNGEDAAVKSLLEKYELNLTKRMLVVKQDTLSVTYHAGEGGSLSASYNSGNLDQKFESGKNIAKNTRLMFDAKSNDGFLVKEWKVNGQSITGNTKYKVTDILSNGKKVGERLTVAALTEKLDVEVSFSSDSHTITFSSGEGGKLTAALKDGGAVTTGQKIAEGANVTFTAAPNSGMSVARWVVDEKPYYWPGTTDLYRESTLTLENVQKDRKVAVEFSKAGTYKLTFNIESETGSTLPSVQTSAKLADGTAADLNAVPDGAAVTFALENLGSNYTVKTWKVDGKEAANSGTQKQFTLRNITGTHTVTAVINAAQEVTLTFKAVDAKGDPINADAGIASVTAKIKNGNAITSGSTVGNYSTIEFAAAVNENYYVSSWTNAAADAKDSAKASIASLEKTTEVIAHIAEKPQVTAAAPVNGTVEVAGTRGIQNVVLTGAEGENGHVNMNSTAAITATPNDGYFVQKIMVTADGATQTFDYDNAQAYQSGKVAKDDIQITKDTLVQVIFSEKPTVTFGGDTHIHVTAQQDSKMLNTGDHVEKYSGDIVFAATPDEGYETDNWTVTGWTNVDGNDNTTYTQSGSIESNVEVHATSKALPQYDFNLSVDSLGDEGYGGMVSAEITRKGMSVYEQENLDAGEHSFYRDSDITITAVPNAGYRVQDWTIDGQTTADTAASKTLYNLQDETTVQVRFVKLVTGITFGPTDETSEGGYISAANLVNNNESILESADTGANIAEGLSIKFTAEVKPGYEIEGWYVNNMRDEEAGNSETYIYPNTTSASSIYIAPRFQQVEYNITTGDNVTVNGQNSTTARGGESLTFTAVPPAGQNVTGWTVNGEAVAGNGNTLTWTVENGCLTKPNVTAYHVEAQFSASEYKVTYSQPANGTLSASVADGTPVNGGTKVTFTAEPNEGYEIDEWTVNGHSVANSGSTYTLNVTENSTVAVTFKAMVPVSAVRDGRNGNIAITANGKTITDGYVSSGSDVTFTVTPENTDDMVQAWQVNGSTVAEMTDTADAPLTYTVKNVTAKTEVSATLIERPTYTITVTSEGSGTASAEPASVKRGGSTTITAVPSSNSYYLKEWSVNGGTAQAASGNTLALTEIRRNTTVKAVFDGAINYDVTLDVQGADTGTTVAAAANGKAITPQKNSPASVTRGSKVVFTATPAVENGRNKQMVAQWKVNGVDQNNISNELVIPSLTGKTDVSVKFVDYAGFAIPTGGIGWKVSDVKRVPNDTQPTSEIRKNGTLTFTVGLAGDYTVISKLVINGYDCINGKPAGNAALHGCDAVEAKKNANGSYTVTIKNVTEVPDMSVEAHRVIISSLTVPETFKNIPELDTVEKIQAKLTAKLTGRKDGVAFYDIALKYYNGSKWIPVDETNFPAEGVDVVLPYPNGTDSKDTFQIVHMLTKTGSEGEIENVPHTKEIDGLRFHVTRLSPFGVSWTKYTAPTTGGGGGGGGGAVAPTTYDIVIPSALANTVKADKTKAAAGDTVTLTVAGEGTLTVTDANGKTVALTDLGSGKYTFKMPPAKVSVGFKTTADQPCDGGKDCPSAPFTDVDTAKWYHLSVDYVLTHKMMNGVSSRAFAPNANLTRGMLVQILYNLEGKPKGTAANFSDVQADAWYAEAVGWAASNKVVTGYADGTFRPNAAVTREQAAAILYRYAQSKGIDVSVGENTNILSYVDVQQASEYAIPALQWAVGAGVLNGKNGGRLAPTGTATRAEIAAIMQRWCENIIK</sequence>
<evidence type="ECO:0000256" key="2">
    <source>
        <dbReference type="SAM" id="MobiDB-lite"/>
    </source>
</evidence>
<dbReference type="PROSITE" id="PS51272">
    <property type="entry name" value="SLH"/>
    <property type="match status" value="3"/>
</dbReference>
<evidence type="ECO:0000259" key="4">
    <source>
        <dbReference type="PROSITE" id="PS50853"/>
    </source>
</evidence>
<comment type="caution">
    <text evidence="6">The sequence shown here is derived from an EMBL/GenBank/DDBJ whole genome shotgun (WGS) entry which is preliminary data.</text>
</comment>
<dbReference type="InterPro" id="IPR028994">
    <property type="entry name" value="Integrin_alpha_N"/>
</dbReference>
<dbReference type="InterPro" id="IPR036116">
    <property type="entry name" value="FN3_sf"/>
</dbReference>
<evidence type="ECO:0000256" key="3">
    <source>
        <dbReference type="SAM" id="SignalP"/>
    </source>
</evidence>
<dbReference type="Proteomes" id="UP001298753">
    <property type="component" value="Unassembled WGS sequence"/>
</dbReference>
<proteinExistence type="predicted"/>
<keyword evidence="3" id="KW-0732">Signal</keyword>
<dbReference type="PROSITE" id="PS50853">
    <property type="entry name" value="FN3"/>
    <property type="match status" value="1"/>
</dbReference>
<dbReference type="Gene3D" id="2.60.40.10">
    <property type="entry name" value="Immunoglobulins"/>
    <property type="match status" value="1"/>
</dbReference>
<feature type="signal peptide" evidence="3">
    <location>
        <begin position="1"/>
        <end position="29"/>
    </location>
</feature>
<protein>
    <submittedName>
        <fullName evidence="6">S-layer homology domain-containing protein</fullName>
    </submittedName>
</protein>
<reference evidence="6 7" key="1">
    <citation type="submission" date="2021-10" db="EMBL/GenBank/DDBJ databases">
        <title>Anaerobic single-cell dispensing facilitates the cultivation of human gut bacteria.</title>
        <authorList>
            <person name="Afrizal A."/>
        </authorList>
    </citation>
    <scope>NUCLEOTIDE SEQUENCE [LARGE SCALE GENOMIC DNA]</scope>
    <source>
        <strain evidence="6 7">CLA-AA-H270</strain>
    </source>
</reference>
<evidence type="ECO:0000313" key="7">
    <source>
        <dbReference type="Proteomes" id="UP001298753"/>
    </source>
</evidence>
<dbReference type="SUPFAM" id="SSF69318">
    <property type="entry name" value="Integrin alpha N-terminal domain"/>
    <property type="match status" value="1"/>
</dbReference>
<feature type="chain" id="PRO_5043711413" evidence="3">
    <location>
        <begin position="30"/>
        <end position="3338"/>
    </location>
</feature>
<dbReference type="CDD" id="cd00063">
    <property type="entry name" value="FN3"/>
    <property type="match status" value="1"/>
</dbReference>
<dbReference type="SUPFAM" id="SSF49265">
    <property type="entry name" value="Fibronectin type III"/>
    <property type="match status" value="1"/>
</dbReference>
<feature type="domain" description="SLH" evidence="5">
    <location>
        <begin position="3280"/>
        <end position="3338"/>
    </location>
</feature>
<organism evidence="6 7">
    <name type="scientific">Agathobaculum butyriciproducens</name>
    <dbReference type="NCBI Taxonomy" id="1628085"/>
    <lineage>
        <taxon>Bacteria</taxon>
        <taxon>Bacillati</taxon>
        <taxon>Bacillota</taxon>
        <taxon>Clostridia</taxon>
        <taxon>Eubacteriales</taxon>
        <taxon>Butyricicoccaceae</taxon>
        <taxon>Agathobaculum</taxon>
    </lineage>
</organism>
<dbReference type="GeneID" id="98659622"/>
<name>A0AAW4VV22_9FIRM</name>
<dbReference type="EMBL" id="JAJEPX010000015">
    <property type="protein sequence ID" value="MCC2176769.1"/>
    <property type="molecule type" value="Genomic_DNA"/>
</dbReference>
<evidence type="ECO:0000313" key="6">
    <source>
        <dbReference type="EMBL" id="MCC2176769.1"/>
    </source>
</evidence>
<dbReference type="InterPro" id="IPR044060">
    <property type="entry name" value="Bacterial_rp_domain"/>
</dbReference>
<dbReference type="InterPro" id="IPR013783">
    <property type="entry name" value="Ig-like_fold"/>
</dbReference>
<feature type="region of interest" description="Disordered" evidence="2">
    <location>
        <begin position="731"/>
        <end position="765"/>
    </location>
</feature>
<keyword evidence="1" id="KW-0677">Repeat</keyword>
<evidence type="ECO:0000259" key="5">
    <source>
        <dbReference type="PROSITE" id="PS51272"/>
    </source>
</evidence>
<evidence type="ECO:0000256" key="1">
    <source>
        <dbReference type="ARBA" id="ARBA00022737"/>
    </source>
</evidence>